<comment type="caution">
    <text evidence="1">The sequence shown here is derived from an EMBL/GenBank/DDBJ whole genome shotgun (WGS) entry which is preliminary data.</text>
</comment>
<dbReference type="EMBL" id="JAUSZS010000008">
    <property type="protein sequence ID" value="MDQ0936329.1"/>
    <property type="molecule type" value="Genomic_DNA"/>
</dbReference>
<protein>
    <submittedName>
        <fullName evidence="1">Uncharacterized protein</fullName>
    </submittedName>
</protein>
<reference evidence="1 2" key="1">
    <citation type="submission" date="2023-07" db="EMBL/GenBank/DDBJ databases">
        <title>Comparative genomics of wheat-associated soil bacteria to identify genetic determinants of phenazine resistance.</title>
        <authorList>
            <person name="Mouncey N."/>
        </authorList>
    </citation>
    <scope>NUCLEOTIDE SEQUENCE [LARGE SCALE GENOMIC DNA]</scope>
    <source>
        <strain evidence="1 2">W2I16</strain>
    </source>
</reference>
<dbReference type="Proteomes" id="UP001223072">
    <property type="component" value="Unassembled WGS sequence"/>
</dbReference>
<name>A0ABU0RWG6_9ACTN</name>
<evidence type="ECO:0000313" key="2">
    <source>
        <dbReference type="Proteomes" id="UP001223072"/>
    </source>
</evidence>
<accession>A0ABU0RWG6</accession>
<organism evidence="1 2">
    <name type="scientific">Streptomyces turgidiscabies</name>
    <dbReference type="NCBI Taxonomy" id="85558"/>
    <lineage>
        <taxon>Bacteria</taxon>
        <taxon>Bacillati</taxon>
        <taxon>Actinomycetota</taxon>
        <taxon>Actinomycetes</taxon>
        <taxon>Kitasatosporales</taxon>
        <taxon>Streptomycetaceae</taxon>
        <taxon>Streptomyces</taxon>
    </lineage>
</organism>
<dbReference type="RefSeq" id="WP_307629768.1">
    <property type="nucleotide sequence ID" value="NZ_JAUSZS010000008.1"/>
</dbReference>
<evidence type="ECO:0000313" key="1">
    <source>
        <dbReference type="EMBL" id="MDQ0936329.1"/>
    </source>
</evidence>
<proteinExistence type="predicted"/>
<gene>
    <name evidence="1" type="ORF">QFZ49_006304</name>
</gene>
<keyword evidence="2" id="KW-1185">Reference proteome</keyword>
<sequence>MVERVTDLLLCDPAGAVPLCRAGADAFGAEPWKRFLAAANALFRVRGEADAGPGAPVDAFFRAVDALAELAPDLRDQEAAAVVRLLGGARSRAAEHRAWLLAAPSLIPVLSSLLPAILGTAAHWSSDGRAVVLVHDRQNMLTEERIEWLRSAARIGGLRLVVARDDTRVQLADFLAGIARSVASHELNGRGDATLTALLRPYVDARSVWGHERSRGQLFGAVHNGSGRLLANINNLV</sequence>